<organism evidence="7 8">
    <name type="scientific">Microbaculum marinisediminis</name>
    <dbReference type="NCBI Taxonomy" id="2931392"/>
    <lineage>
        <taxon>Bacteria</taxon>
        <taxon>Pseudomonadati</taxon>
        <taxon>Pseudomonadota</taxon>
        <taxon>Alphaproteobacteria</taxon>
        <taxon>Hyphomicrobiales</taxon>
        <taxon>Tepidamorphaceae</taxon>
        <taxon>Microbaculum</taxon>
    </lineage>
</organism>
<proteinExistence type="inferred from homology"/>
<keyword evidence="2" id="KW-0813">Transport</keyword>
<dbReference type="AlphaFoldDB" id="A0AAW5QZE1"/>
<dbReference type="Proteomes" id="UP001320898">
    <property type="component" value="Unassembled WGS sequence"/>
</dbReference>
<dbReference type="EMBL" id="JALIDZ010000006">
    <property type="protein sequence ID" value="MCT8972939.1"/>
    <property type="molecule type" value="Genomic_DNA"/>
</dbReference>
<accession>A0AAW5QZE1</accession>
<dbReference type="SUPFAM" id="SSF52540">
    <property type="entry name" value="P-loop containing nucleoside triphosphate hydrolases"/>
    <property type="match status" value="1"/>
</dbReference>
<reference evidence="7 8" key="1">
    <citation type="submission" date="2022-04" db="EMBL/GenBank/DDBJ databases">
        <authorList>
            <person name="Ye Y.-Q."/>
            <person name="Du Z.-J."/>
        </authorList>
    </citation>
    <scope>NUCLEOTIDE SEQUENCE [LARGE SCALE GENOMIC DNA]</scope>
    <source>
        <strain evidence="7 8">A6E488</strain>
    </source>
</reference>
<dbReference type="InterPro" id="IPR003439">
    <property type="entry name" value="ABC_transporter-like_ATP-bd"/>
</dbReference>
<evidence type="ECO:0000313" key="8">
    <source>
        <dbReference type="Proteomes" id="UP001320898"/>
    </source>
</evidence>
<dbReference type="SMART" id="SM00382">
    <property type="entry name" value="AAA"/>
    <property type="match status" value="1"/>
</dbReference>
<dbReference type="PROSITE" id="PS50893">
    <property type="entry name" value="ABC_TRANSPORTER_2"/>
    <property type="match status" value="1"/>
</dbReference>
<dbReference type="GO" id="GO:0015807">
    <property type="term" value="P:L-amino acid transport"/>
    <property type="evidence" value="ECO:0007669"/>
    <property type="project" value="TreeGrafter"/>
</dbReference>
<dbReference type="PANTHER" id="PTHR43820">
    <property type="entry name" value="HIGH-AFFINITY BRANCHED-CHAIN AMINO ACID TRANSPORT ATP-BINDING PROTEIN LIVF"/>
    <property type="match status" value="1"/>
</dbReference>
<evidence type="ECO:0000256" key="4">
    <source>
        <dbReference type="ARBA" id="ARBA00022840"/>
    </source>
</evidence>
<feature type="domain" description="ABC transporter" evidence="6">
    <location>
        <begin position="2"/>
        <end position="232"/>
    </location>
</feature>
<dbReference type="PANTHER" id="PTHR43820:SF5">
    <property type="entry name" value="HIGH-AFFINITY BRANCHED-CHAIN AMINO ACID TRANSPORT ATP-BINDING PROTEIN"/>
    <property type="match status" value="1"/>
</dbReference>
<evidence type="ECO:0000256" key="1">
    <source>
        <dbReference type="ARBA" id="ARBA00005417"/>
    </source>
</evidence>
<keyword evidence="5" id="KW-0029">Amino-acid transport</keyword>
<dbReference type="InterPro" id="IPR027417">
    <property type="entry name" value="P-loop_NTPase"/>
</dbReference>
<evidence type="ECO:0000256" key="2">
    <source>
        <dbReference type="ARBA" id="ARBA00022448"/>
    </source>
</evidence>
<evidence type="ECO:0000259" key="6">
    <source>
        <dbReference type="PROSITE" id="PS50893"/>
    </source>
</evidence>
<evidence type="ECO:0000313" key="7">
    <source>
        <dbReference type="EMBL" id="MCT8972939.1"/>
    </source>
</evidence>
<name>A0AAW5QZE1_9HYPH</name>
<evidence type="ECO:0000256" key="3">
    <source>
        <dbReference type="ARBA" id="ARBA00022741"/>
    </source>
</evidence>
<keyword evidence="8" id="KW-1185">Reference proteome</keyword>
<dbReference type="GO" id="GO:0015658">
    <property type="term" value="F:branched-chain amino acid transmembrane transporter activity"/>
    <property type="evidence" value="ECO:0007669"/>
    <property type="project" value="TreeGrafter"/>
</dbReference>
<dbReference type="GO" id="GO:0005524">
    <property type="term" value="F:ATP binding"/>
    <property type="evidence" value="ECO:0007669"/>
    <property type="project" value="UniProtKB-KW"/>
</dbReference>
<evidence type="ECO:0000256" key="5">
    <source>
        <dbReference type="ARBA" id="ARBA00022970"/>
    </source>
</evidence>
<dbReference type="RefSeq" id="WP_261616524.1">
    <property type="nucleotide sequence ID" value="NZ_JALIDZ010000006.1"/>
</dbReference>
<sequence>MLNVTDLTASYGPVPVIRGVTFSIAKGEVVALIGRNGVGKTTLLRSLMAMLPVRRGQIELDGEAVDTLRTHQIARRGMMLVPQGRGILSRLTVGENIAAGMRAAGDRQPLPLAEALAPFPALRERINNPGGALSGGQQQQLALARAMVSRPSMLLLDEPSEGVQPNIVHEIGELIGRLARETGVSVLLVEQNIELALQAAHRCLVMEKGQIVHQGPVDELRDDAVLKRYLAL</sequence>
<protein>
    <submittedName>
        <fullName evidence="7">ABC transporter ATP-binding protein</fullName>
    </submittedName>
</protein>
<gene>
    <name evidence="7" type="ORF">MUB46_13825</name>
</gene>
<comment type="caution">
    <text evidence="7">The sequence shown here is derived from an EMBL/GenBank/DDBJ whole genome shotgun (WGS) entry which is preliminary data.</text>
</comment>
<dbReference type="GO" id="GO:0016887">
    <property type="term" value="F:ATP hydrolysis activity"/>
    <property type="evidence" value="ECO:0007669"/>
    <property type="project" value="InterPro"/>
</dbReference>
<dbReference type="InterPro" id="IPR052156">
    <property type="entry name" value="BCAA_Transport_ATP-bd_LivF"/>
</dbReference>
<dbReference type="Gene3D" id="3.40.50.300">
    <property type="entry name" value="P-loop containing nucleotide triphosphate hydrolases"/>
    <property type="match status" value="1"/>
</dbReference>
<keyword evidence="4 7" id="KW-0067">ATP-binding</keyword>
<dbReference type="InterPro" id="IPR003593">
    <property type="entry name" value="AAA+_ATPase"/>
</dbReference>
<keyword evidence="3" id="KW-0547">Nucleotide-binding</keyword>
<dbReference type="CDD" id="cd03224">
    <property type="entry name" value="ABC_TM1139_LivF_branched"/>
    <property type="match status" value="1"/>
</dbReference>
<comment type="similarity">
    <text evidence="1">Belongs to the ABC transporter superfamily.</text>
</comment>
<dbReference type="Pfam" id="PF00005">
    <property type="entry name" value="ABC_tran"/>
    <property type="match status" value="1"/>
</dbReference>